<accession>A0A914N3D5</accession>
<dbReference type="AlphaFoldDB" id="A0A914N3D5"/>
<organism evidence="1 2">
    <name type="scientific">Meloidogyne incognita</name>
    <name type="common">Southern root-knot nematode worm</name>
    <name type="synonym">Oxyuris incognita</name>
    <dbReference type="NCBI Taxonomy" id="6306"/>
    <lineage>
        <taxon>Eukaryota</taxon>
        <taxon>Metazoa</taxon>
        <taxon>Ecdysozoa</taxon>
        <taxon>Nematoda</taxon>
        <taxon>Chromadorea</taxon>
        <taxon>Rhabditida</taxon>
        <taxon>Tylenchina</taxon>
        <taxon>Tylenchomorpha</taxon>
        <taxon>Tylenchoidea</taxon>
        <taxon>Meloidogynidae</taxon>
        <taxon>Meloidogyninae</taxon>
        <taxon>Meloidogyne</taxon>
        <taxon>Meloidogyne incognita group</taxon>
    </lineage>
</organism>
<dbReference type="Proteomes" id="UP000887563">
    <property type="component" value="Unplaced"/>
</dbReference>
<keyword evidence="1" id="KW-1185">Reference proteome</keyword>
<name>A0A914N3D5_MELIC</name>
<dbReference type="WBParaSite" id="Minc3s03413g33772">
    <property type="protein sequence ID" value="Minc3s03413g33772"/>
    <property type="gene ID" value="Minc3s03413g33772"/>
</dbReference>
<sequence>MYSMASKKYPRLNSAGNAEVSLNYWPYFPKSPIHQHNATYEYYKQGSMYQWFLRSAAQQCPKSNRSGYYYYCPYTGQHERSVYRKYANGWNYSKEYL</sequence>
<protein>
    <submittedName>
        <fullName evidence="2">Uncharacterized protein</fullName>
    </submittedName>
</protein>
<proteinExistence type="predicted"/>
<reference evidence="2" key="1">
    <citation type="submission" date="2022-11" db="UniProtKB">
        <authorList>
            <consortium name="WormBaseParasite"/>
        </authorList>
    </citation>
    <scope>IDENTIFICATION</scope>
</reference>
<evidence type="ECO:0000313" key="2">
    <source>
        <dbReference type="WBParaSite" id="Minc3s03413g33772"/>
    </source>
</evidence>
<evidence type="ECO:0000313" key="1">
    <source>
        <dbReference type="Proteomes" id="UP000887563"/>
    </source>
</evidence>